<gene>
    <name evidence="8" type="primary">mobA</name>
    <name evidence="10" type="ORF">DU473_06120</name>
</gene>
<dbReference type="InterPro" id="IPR025877">
    <property type="entry name" value="MobA-like_NTP_Trfase"/>
</dbReference>
<feature type="binding site" evidence="8">
    <location>
        <position position="23"/>
    </location>
    <ligand>
        <name>GTP</name>
        <dbReference type="ChEBI" id="CHEBI:37565"/>
    </ligand>
</feature>
<dbReference type="Pfam" id="PF12804">
    <property type="entry name" value="NTP_transf_3"/>
    <property type="match status" value="1"/>
</dbReference>
<dbReference type="InterPro" id="IPR029044">
    <property type="entry name" value="Nucleotide-diphossugar_trans"/>
</dbReference>
<keyword evidence="2 8" id="KW-0808">Transferase</keyword>
<name>A0A4Q9JVF3_9BACT</name>
<dbReference type="SUPFAM" id="SSF53448">
    <property type="entry name" value="Nucleotide-diphospho-sugar transferases"/>
    <property type="match status" value="1"/>
</dbReference>
<accession>A0A4Q9JVF3</accession>
<dbReference type="GO" id="GO:0046872">
    <property type="term" value="F:metal ion binding"/>
    <property type="evidence" value="ECO:0007669"/>
    <property type="project" value="UniProtKB-KW"/>
</dbReference>
<keyword evidence="4 8" id="KW-0547">Nucleotide-binding</keyword>
<evidence type="ECO:0000256" key="6">
    <source>
        <dbReference type="ARBA" id="ARBA00023134"/>
    </source>
</evidence>
<feature type="binding site" evidence="8">
    <location>
        <position position="97"/>
    </location>
    <ligand>
        <name>Mg(2+)</name>
        <dbReference type="ChEBI" id="CHEBI:18420"/>
    </ligand>
</feature>
<comment type="domain">
    <text evidence="8">The N-terminal domain determines nucleotide recognition and specific binding, while the C-terminal domain determines the specific binding to the target protein.</text>
</comment>
<comment type="caution">
    <text evidence="10">The sequence shown here is derived from an EMBL/GenBank/DDBJ whole genome shotgun (WGS) entry which is preliminary data.</text>
</comment>
<keyword evidence="7 8" id="KW-0501">Molybdenum cofactor biosynthesis</keyword>
<keyword evidence="5 8" id="KW-0460">Magnesium</keyword>
<evidence type="ECO:0000256" key="8">
    <source>
        <dbReference type="HAMAP-Rule" id="MF_00316"/>
    </source>
</evidence>
<dbReference type="CDD" id="cd02503">
    <property type="entry name" value="MobA"/>
    <property type="match status" value="1"/>
</dbReference>
<reference evidence="10 11" key="1">
    <citation type="submission" date="2018-07" db="EMBL/GenBank/DDBJ databases">
        <title>Campylobacter zealandensis sp. nov., isolated from birds and water in New Zealand.</title>
        <authorList>
            <person name="Wilkinson D.A."/>
            <person name="Biggs P.J."/>
            <person name="French N.P."/>
            <person name="Midwinter A.C."/>
        </authorList>
    </citation>
    <scope>NUCLEOTIDE SEQUENCE [LARGE SCALE GENOMIC DNA]</scope>
    <source>
        <strain evidence="10 11">B423b</strain>
    </source>
</reference>
<comment type="caution">
    <text evidence="8">Lacks conserved residue(s) required for the propagation of feature annotation.</text>
</comment>
<protein>
    <recommendedName>
        <fullName evidence="8">Probable molybdenum cofactor guanylyltransferase</fullName>
        <shortName evidence="8">MoCo guanylyltransferase</shortName>
        <ecNumber evidence="8">2.7.7.77</ecNumber>
    </recommendedName>
    <alternativeName>
        <fullName evidence="8">GTP:molybdopterin guanylyltransferase</fullName>
    </alternativeName>
    <alternativeName>
        <fullName evidence="8">Mo-MPT guanylyltransferase</fullName>
    </alternativeName>
    <alternativeName>
        <fullName evidence="8">Molybdopterin guanylyltransferase</fullName>
    </alternativeName>
    <alternativeName>
        <fullName evidence="8">Molybdopterin-guanine dinucleotide synthase</fullName>
        <shortName evidence="8">MGD synthase</shortName>
    </alternativeName>
</protein>
<keyword evidence="11" id="KW-1185">Reference proteome</keyword>
<evidence type="ECO:0000256" key="4">
    <source>
        <dbReference type="ARBA" id="ARBA00022741"/>
    </source>
</evidence>
<evidence type="ECO:0000256" key="7">
    <source>
        <dbReference type="ARBA" id="ARBA00023150"/>
    </source>
</evidence>
<feature type="domain" description="MobA-like NTP transferase" evidence="9">
    <location>
        <begin position="8"/>
        <end position="150"/>
    </location>
</feature>
<organism evidence="10 11">
    <name type="scientific">Campylobacter novaezeelandiae</name>
    <dbReference type="NCBI Taxonomy" id="2267891"/>
    <lineage>
        <taxon>Bacteria</taxon>
        <taxon>Pseudomonadati</taxon>
        <taxon>Campylobacterota</taxon>
        <taxon>Epsilonproteobacteria</taxon>
        <taxon>Campylobacterales</taxon>
        <taxon>Campylobacteraceae</taxon>
        <taxon>Campylobacter</taxon>
    </lineage>
</organism>
<dbReference type="InterPro" id="IPR013482">
    <property type="entry name" value="Molybde_CF_guanTrfase"/>
</dbReference>
<dbReference type="OrthoDB" id="9788394at2"/>
<keyword evidence="1 8" id="KW-0963">Cytoplasm</keyword>
<dbReference type="GO" id="GO:0006777">
    <property type="term" value="P:Mo-molybdopterin cofactor biosynthetic process"/>
    <property type="evidence" value="ECO:0007669"/>
    <property type="project" value="UniProtKB-KW"/>
</dbReference>
<sequence length="192" mass="22490">MKKLNFDCVILCGGKSSRMGQDKSLLMLDSKTLTQFQFEKFSIIFKKVFISAKNDKFQGAFKLILDDANFNGYSPMLALYSILKSYKNNFVFIISVDTPNIGFKEIDHLARFTKQDYKVIIAKTKKYNHPLCGFYHSSLAPLCKELLEKNEHKIGILLDKVKIKKVYFDNEDTFINLNFYQEYEIFKRRLNE</sequence>
<dbReference type="EC" id="2.7.7.77" evidence="8"/>
<proteinExistence type="inferred from homology"/>
<evidence type="ECO:0000313" key="10">
    <source>
        <dbReference type="EMBL" id="TBR80146.1"/>
    </source>
</evidence>
<dbReference type="AlphaFoldDB" id="A0A4Q9JVF3"/>
<dbReference type="GO" id="GO:0061603">
    <property type="term" value="F:molybdenum cofactor guanylyltransferase activity"/>
    <property type="evidence" value="ECO:0007669"/>
    <property type="project" value="UniProtKB-EC"/>
</dbReference>
<dbReference type="Gene3D" id="3.90.550.10">
    <property type="entry name" value="Spore Coat Polysaccharide Biosynthesis Protein SpsA, Chain A"/>
    <property type="match status" value="1"/>
</dbReference>
<keyword evidence="3 8" id="KW-0479">Metal-binding</keyword>
<comment type="similarity">
    <text evidence="8">Belongs to the MobA family.</text>
</comment>
<comment type="cofactor">
    <cofactor evidence="8">
        <name>Mg(2+)</name>
        <dbReference type="ChEBI" id="CHEBI:18420"/>
    </cofactor>
</comment>
<feature type="binding site" evidence="8">
    <location>
        <position position="66"/>
    </location>
    <ligand>
        <name>GTP</name>
        <dbReference type="ChEBI" id="CHEBI:37565"/>
    </ligand>
</feature>
<keyword evidence="6 8" id="KW-0342">GTP-binding</keyword>
<dbReference type="HAMAP" id="MF_00316">
    <property type="entry name" value="MobA"/>
    <property type="match status" value="1"/>
</dbReference>
<dbReference type="PANTHER" id="PTHR19136:SF81">
    <property type="entry name" value="MOLYBDENUM COFACTOR GUANYLYLTRANSFERASE"/>
    <property type="match status" value="1"/>
</dbReference>
<dbReference type="PANTHER" id="PTHR19136">
    <property type="entry name" value="MOLYBDENUM COFACTOR GUANYLYLTRANSFERASE"/>
    <property type="match status" value="1"/>
</dbReference>
<feature type="binding site" evidence="8">
    <location>
        <position position="97"/>
    </location>
    <ligand>
        <name>GTP</name>
        <dbReference type="ChEBI" id="CHEBI:37565"/>
    </ligand>
</feature>
<comment type="subcellular location">
    <subcellularLocation>
        <location evidence="8">Cytoplasm</location>
    </subcellularLocation>
</comment>
<dbReference type="RefSeq" id="WP_131186728.1">
    <property type="nucleotide sequence ID" value="NZ_JAENKU010000028.1"/>
</dbReference>
<evidence type="ECO:0000256" key="2">
    <source>
        <dbReference type="ARBA" id="ARBA00022679"/>
    </source>
</evidence>
<keyword evidence="10" id="KW-0548">Nucleotidyltransferase</keyword>
<dbReference type="Proteomes" id="UP000292583">
    <property type="component" value="Unassembled WGS sequence"/>
</dbReference>
<evidence type="ECO:0000259" key="9">
    <source>
        <dbReference type="Pfam" id="PF12804"/>
    </source>
</evidence>
<dbReference type="EMBL" id="QPGR01000011">
    <property type="protein sequence ID" value="TBR80146.1"/>
    <property type="molecule type" value="Genomic_DNA"/>
</dbReference>
<comment type="function">
    <text evidence="8">Transfers a GMP moiety from GTP to Mo-molybdopterin (Mo-MPT) cofactor (Moco or molybdenum cofactor) to form Mo-molybdopterin guanine dinucleotide (Mo-MGD) cofactor.</text>
</comment>
<evidence type="ECO:0000256" key="1">
    <source>
        <dbReference type="ARBA" id="ARBA00022490"/>
    </source>
</evidence>
<evidence type="ECO:0000313" key="11">
    <source>
        <dbReference type="Proteomes" id="UP000292583"/>
    </source>
</evidence>
<dbReference type="GO" id="GO:0005737">
    <property type="term" value="C:cytoplasm"/>
    <property type="evidence" value="ECO:0007669"/>
    <property type="project" value="UniProtKB-SubCell"/>
</dbReference>
<comment type="catalytic activity">
    <reaction evidence="8">
        <text>Mo-molybdopterin + GTP + H(+) = Mo-molybdopterin guanine dinucleotide + diphosphate</text>
        <dbReference type="Rhea" id="RHEA:34243"/>
        <dbReference type="ChEBI" id="CHEBI:15378"/>
        <dbReference type="ChEBI" id="CHEBI:33019"/>
        <dbReference type="ChEBI" id="CHEBI:37565"/>
        <dbReference type="ChEBI" id="CHEBI:71302"/>
        <dbReference type="ChEBI" id="CHEBI:71310"/>
        <dbReference type="EC" id="2.7.7.77"/>
    </reaction>
</comment>
<evidence type="ECO:0000256" key="5">
    <source>
        <dbReference type="ARBA" id="ARBA00022842"/>
    </source>
</evidence>
<feature type="binding site" evidence="8">
    <location>
        <begin position="11"/>
        <end position="13"/>
    </location>
    <ligand>
        <name>GTP</name>
        <dbReference type="ChEBI" id="CHEBI:37565"/>
    </ligand>
</feature>
<evidence type="ECO:0000256" key="3">
    <source>
        <dbReference type="ARBA" id="ARBA00022723"/>
    </source>
</evidence>
<dbReference type="GO" id="GO:0005525">
    <property type="term" value="F:GTP binding"/>
    <property type="evidence" value="ECO:0007669"/>
    <property type="project" value="UniProtKB-UniRule"/>
</dbReference>